<accession>A0AAU6TZ17</accession>
<dbReference type="Pfam" id="PF09998">
    <property type="entry name" value="DUF2239"/>
    <property type="match status" value="1"/>
</dbReference>
<gene>
    <name evidence="1" type="ORF">MRM81_09035</name>
</gene>
<dbReference type="InterPro" id="IPR018715">
    <property type="entry name" value="DUF2239"/>
</dbReference>
<proteinExistence type="predicted"/>
<dbReference type="EMBL" id="CP095362">
    <property type="protein sequence ID" value="XAG67139.1"/>
    <property type="molecule type" value="Genomic_DNA"/>
</dbReference>
<sequence length="194" mass="21835">MMMNKTLTVFTRKRKIAAGSLADVIRIIKALPVIPEALFIFDDQTGTRLEIDFSGEANAVYASAVQTYPEFHDNSASENTPEIKQRGRPKLGVISKEVTLLPRQWEWLASQRGGASATLRRLVDEAKKATAAVEQQRKIIESAYKFLSEMAGNLPDYDECLRALFANDAATFEKLTRSWPQDIREHAIKMAFNQ</sequence>
<protein>
    <submittedName>
        <fullName evidence="1">DUF2239 family protein</fullName>
    </submittedName>
</protein>
<evidence type="ECO:0000313" key="1">
    <source>
        <dbReference type="EMBL" id="XAG67139.1"/>
    </source>
</evidence>
<dbReference type="AlphaFoldDB" id="A0AAU6TZ17"/>
<reference evidence="1" key="1">
    <citation type="submission" date="2022-03" db="EMBL/GenBank/DDBJ databases">
        <title>Sea Food Isolates.</title>
        <authorList>
            <person name="Li c."/>
        </authorList>
    </citation>
    <scope>NUCLEOTIDE SEQUENCE</scope>
    <source>
        <strain evidence="1">19GA11TI05</strain>
    </source>
</reference>
<name>A0AAU6TZ17_UNCXX</name>
<organism evidence="1">
    <name type="scientific">bacterium 19GA11TI05</name>
    <dbReference type="NCBI Taxonomy" id="2920688"/>
    <lineage>
        <taxon>Bacteria</taxon>
    </lineage>
</organism>